<dbReference type="STRING" id="870435.A0A0C3NXW6"/>
<evidence type="ECO:0000313" key="3">
    <source>
        <dbReference type="EMBL" id="KIO00176.1"/>
    </source>
</evidence>
<proteinExistence type="predicted"/>
<dbReference type="InParanoid" id="A0A0C3NXW6"/>
<name>A0A0C3NXW6_PISTI</name>
<dbReference type="PANTHER" id="PTHR10622">
    <property type="entry name" value="HET DOMAIN-CONTAINING PROTEIN"/>
    <property type="match status" value="1"/>
</dbReference>
<accession>A0A0C3NXW6</accession>
<keyword evidence="4" id="KW-1185">Reference proteome</keyword>
<feature type="domain" description="Heterokaryon incompatibility" evidence="1">
    <location>
        <begin position="36"/>
        <end position="138"/>
    </location>
</feature>
<dbReference type="Proteomes" id="UP000054217">
    <property type="component" value="Unassembled WGS sequence"/>
</dbReference>
<evidence type="ECO:0000313" key="4">
    <source>
        <dbReference type="Proteomes" id="UP000054217"/>
    </source>
</evidence>
<dbReference type="OrthoDB" id="2627641at2759"/>
<dbReference type="InterPro" id="IPR010730">
    <property type="entry name" value="HET"/>
</dbReference>
<dbReference type="AlphaFoldDB" id="A0A0C3NXW6"/>
<dbReference type="Pfam" id="PF26640">
    <property type="entry name" value="DUF8212"/>
    <property type="match status" value="1"/>
</dbReference>
<dbReference type="Pfam" id="PF06985">
    <property type="entry name" value="HET"/>
    <property type="match status" value="1"/>
</dbReference>
<dbReference type="HOGENOM" id="CLU_000288_138_12_1"/>
<dbReference type="EMBL" id="KN831998">
    <property type="protein sequence ID" value="KIO00176.1"/>
    <property type="molecule type" value="Genomic_DNA"/>
</dbReference>
<feature type="domain" description="DUF8212" evidence="2">
    <location>
        <begin position="255"/>
        <end position="360"/>
    </location>
</feature>
<evidence type="ECO:0000259" key="1">
    <source>
        <dbReference type="Pfam" id="PF06985"/>
    </source>
</evidence>
<reference evidence="3 4" key="1">
    <citation type="submission" date="2014-04" db="EMBL/GenBank/DDBJ databases">
        <authorList>
            <consortium name="DOE Joint Genome Institute"/>
            <person name="Kuo A."/>
            <person name="Kohler A."/>
            <person name="Costa M.D."/>
            <person name="Nagy L.G."/>
            <person name="Floudas D."/>
            <person name="Copeland A."/>
            <person name="Barry K.W."/>
            <person name="Cichocki N."/>
            <person name="Veneault-Fourrey C."/>
            <person name="LaButti K."/>
            <person name="Lindquist E.A."/>
            <person name="Lipzen A."/>
            <person name="Lundell T."/>
            <person name="Morin E."/>
            <person name="Murat C."/>
            <person name="Sun H."/>
            <person name="Tunlid A."/>
            <person name="Henrissat B."/>
            <person name="Grigoriev I.V."/>
            <person name="Hibbett D.S."/>
            <person name="Martin F."/>
            <person name="Nordberg H.P."/>
            <person name="Cantor M.N."/>
            <person name="Hua S.X."/>
        </authorList>
    </citation>
    <scope>NUCLEOTIDE SEQUENCE [LARGE SCALE GENOMIC DNA]</scope>
    <source>
        <strain evidence="3 4">Marx 270</strain>
    </source>
</reference>
<dbReference type="PANTHER" id="PTHR10622:SF10">
    <property type="entry name" value="HET DOMAIN-CONTAINING PROTEIN"/>
    <property type="match status" value="1"/>
</dbReference>
<gene>
    <name evidence="3" type="ORF">M404DRAFT_1004107</name>
</gene>
<sequence length="978" mass="111609">MKLLDVQVVLDADKGIRRAEYETEVFRELDDKTTSYAIVSHRWGTEVSYKEMVRLMKRAKKERERVRQRDGYKKIVKSCKQAMKDGYRWLWIDTCCIDKRSSAELSEAINSMYRWYRNSQKCYVYLNDVNESAFPTEQDYSRFERSNGWPEWFSRGWTLQELIAPTQLEFFNTNWVSIGTKEDLTSTLEEITCIPEKVLRDEEAFMRTEFWERPPVAHIMSWAAGRKTTRVEDRAYSLLGLFGVNMPMLYGEGSKAFQRLQLEIIRVSGDHSIFAWNPKGQFGAHQGVLADDPSYFRGCHDITRVDANFFGEVETYMRHNGPVSVDEDKLESLERGAYSRQFSVFNVTNVGIQVWLPILPCGGISGYFTVILPCLDRYGNLITINLESRGLGLSSGRCLGLAHIRDVCPEFRSLYLAYAQDAEQKCHKIRLDDRRTSWHGFTRCGTFPWEITGDTVALSSRGSTFIVLVYANNDVRCRFAVGLGYYLGRPWASVICDEYPANQELRSSSWAYFAKQAYDILWDTPIEKSYLRSTMKGVHLPRSIWDARIIVSSATDVMIDIEQCPGCCTGPRECTPMADHPWVPWTSESYGSHELELGGYSTWLHECIGQEIVLGDYGDYSSDENFNRRGNIFEDMRELGIDPTDSVYRLVVSDVSSSKRVLRRSQTQHDVVSHSWGENLALHQPKGLSLPNNKTFELLLKAWCTRLAGNCLVTTVIECSEFYKDDREGRGMDMGGNPASRGGNRTADQGTFIPLCIIEKPLAWRKEPPCASRRQQFKNIREHFYTLANLHHLAGTQAHHNSADVEQKTNGVVDFQAMFGLDYLKNFVGEITFFERLRSILDTQLRSEGSVGTAGENDLPVHLSNPSFNGEVVAPLLLDKWSPREKRKTEREVQSISQTLGVGLLERICTSFLDVSEGKQSVLASHLIAFNHFLCPGSRRTDQVSHSDHDMVCTIHWHSVAQLLDTAGRPMSFPQYGR</sequence>
<dbReference type="InterPro" id="IPR058525">
    <property type="entry name" value="DUF8212"/>
</dbReference>
<evidence type="ECO:0000259" key="2">
    <source>
        <dbReference type="Pfam" id="PF26640"/>
    </source>
</evidence>
<reference evidence="4" key="2">
    <citation type="submission" date="2015-01" db="EMBL/GenBank/DDBJ databases">
        <title>Evolutionary Origins and Diversification of the Mycorrhizal Mutualists.</title>
        <authorList>
            <consortium name="DOE Joint Genome Institute"/>
            <consortium name="Mycorrhizal Genomics Consortium"/>
            <person name="Kohler A."/>
            <person name="Kuo A."/>
            <person name="Nagy L.G."/>
            <person name="Floudas D."/>
            <person name="Copeland A."/>
            <person name="Barry K.W."/>
            <person name="Cichocki N."/>
            <person name="Veneault-Fourrey C."/>
            <person name="LaButti K."/>
            <person name="Lindquist E.A."/>
            <person name="Lipzen A."/>
            <person name="Lundell T."/>
            <person name="Morin E."/>
            <person name="Murat C."/>
            <person name="Riley R."/>
            <person name="Ohm R."/>
            <person name="Sun H."/>
            <person name="Tunlid A."/>
            <person name="Henrissat B."/>
            <person name="Grigoriev I.V."/>
            <person name="Hibbett D.S."/>
            <person name="Martin F."/>
        </authorList>
    </citation>
    <scope>NUCLEOTIDE SEQUENCE [LARGE SCALE GENOMIC DNA]</scope>
    <source>
        <strain evidence="4">Marx 270</strain>
    </source>
</reference>
<protein>
    <submittedName>
        <fullName evidence="3">Uncharacterized protein</fullName>
    </submittedName>
</protein>
<organism evidence="3 4">
    <name type="scientific">Pisolithus tinctorius Marx 270</name>
    <dbReference type="NCBI Taxonomy" id="870435"/>
    <lineage>
        <taxon>Eukaryota</taxon>
        <taxon>Fungi</taxon>
        <taxon>Dikarya</taxon>
        <taxon>Basidiomycota</taxon>
        <taxon>Agaricomycotina</taxon>
        <taxon>Agaricomycetes</taxon>
        <taxon>Agaricomycetidae</taxon>
        <taxon>Boletales</taxon>
        <taxon>Sclerodermatineae</taxon>
        <taxon>Pisolithaceae</taxon>
        <taxon>Pisolithus</taxon>
    </lineage>
</organism>